<dbReference type="AlphaFoldDB" id="A0A7S3QEH5"/>
<gene>
    <name evidence="2" type="ORF">CDEB00056_LOCUS19689</name>
</gene>
<protein>
    <submittedName>
        <fullName evidence="2">Uncharacterized protein</fullName>
    </submittedName>
</protein>
<evidence type="ECO:0000256" key="1">
    <source>
        <dbReference type="SAM" id="MobiDB-lite"/>
    </source>
</evidence>
<accession>A0A7S3QEH5</accession>
<feature type="region of interest" description="Disordered" evidence="1">
    <location>
        <begin position="152"/>
        <end position="259"/>
    </location>
</feature>
<proteinExistence type="predicted"/>
<evidence type="ECO:0000313" key="2">
    <source>
        <dbReference type="EMBL" id="CAE0474836.1"/>
    </source>
</evidence>
<feature type="compositionally biased region" description="Basic and acidic residues" evidence="1">
    <location>
        <begin position="157"/>
        <end position="166"/>
    </location>
</feature>
<reference evidence="2" key="1">
    <citation type="submission" date="2021-01" db="EMBL/GenBank/DDBJ databases">
        <authorList>
            <person name="Corre E."/>
            <person name="Pelletier E."/>
            <person name="Niang G."/>
            <person name="Scheremetjew M."/>
            <person name="Finn R."/>
            <person name="Kale V."/>
            <person name="Holt S."/>
            <person name="Cochrane G."/>
            <person name="Meng A."/>
            <person name="Brown T."/>
            <person name="Cohen L."/>
        </authorList>
    </citation>
    <scope>NUCLEOTIDE SEQUENCE</scope>
    <source>
        <strain evidence="2">MM31A-1</strain>
    </source>
</reference>
<organism evidence="2">
    <name type="scientific">Chaetoceros debilis</name>
    <dbReference type="NCBI Taxonomy" id="122233"/>
    <lineage>
        <taxon>Eukaryota</taxon>
        <taxon>Sar</taxon>
        <taxon>Stramenopiles</taxon>
        <taxon>Ochrophyta</taxon>
        <taxon>Bacillariophyta</taxon>
        <taxon>Coscinodiscophyceae</taxon>
        <taxon>Chaetocerotophycidae</taxon>
        <taxon>Chaetocerotales</taxon>
        <taxon>Chaetocerotaceae</taxon>
        <taxon>Chaetoceros</taxon>
    </lineage>
</organism>
<feature type="compositionally biased region" description="Basic and acidic residues" evidence="1">
    <location>
        <begin position="173"/>
        <end position="187"/>
    </location>
</feature>
<dbReference type="EMBL" id="HBIO01025667">
    <property type="protein sequence ID" value="CAE0474836.1"/>
    <property type="molecule type" value="Transcribed_RNA"/>
</dbReference>
<sequence>MPTKKRSSEHVVTLPLAGGSSSTNVIRRSSRARVQRQRMTTEVLGFGSVSQETKIIEIQDPLEKKGRQFWMTARNHFLGKWNHREMDWAFYPLSHGRAREVKKSGVRGVHYAAGYRELGQMIEEHGADVSAWPILADEIASIAVAAAKAAAAEDVGNDGKSKRVEEERELSEDDKRSSVKFNCKEDDQSMSTVEMPDMANSDTDTDTDEGNSFETSDQIHPSPDANLREASASSTSNGAAYPSIPSVSPTGNPPEQKGVLARIEHLEEMLELEQKTALSVKGRLSRCEIDVLGQAQNGPLKVRIASLEKEM</sequence>
<name>A0A7S3QEH5_9STRA</name>